<keyword evidence="7" id="KW-1015">Disulfide bond</keyword>
<evidence type="ECO:0000313" key="11">
    <source>
        <dbReference type="Proteomes" id="UP000887013"/>
    </source>
</evidence>
<dbReference type="Gene3D" id="4.10.410.10">
    <property type="entry name" value="Pancreatic trypsin inhibitor Kunitz domain"/>
    <property type="match status" value="1"/>
</dbReference>
<sequence length="142" mass="16135">MKFLAFLALVAGALAFPECPENMHYETCGTSCPLTCNNYMDPPKICNLLCNRGCYCNEGYVKTEDGSCVLPEECPSELKVEFASITCRQDKKIGPCKRAYTRYFYNKHTNECEEFIYGGCYGNDNNFNSKEDCEAVCIKNMW</sequence>
<evidence type="ECO:0000256" key="8">
    <source>
        <dbReference type="SAM" id="SignalP"/>
    </source>
</evidence>
<comment type="subcellular location">
    <subcellularLocation>
        <location evidence="1">Secreted</location>
    </subcellularLocation>
</comment>
<dbReference type="PROSITE" id="PS50279">
    <property type="entry name" value="BPTI_KUNITZ_2"/>
    <property type="match status" value="1"/>
</dbReference>
<dbReference type="GO" id="GO:0004867">
    <property type="term" value="F:serine-type endopeptidase inhibitor activity"/>
    <property type="evidence" value="ECO:0007669"/>
    <property type="project" value="UniProtKB-KW"/>
</dbReference>
<reference evidence="10" key="1">
    <citation type="submission" date="2020-08" db="EMBL/GenBank/DDBJ databases">
        <title>Multicomponent nature underlies the extraordinary mechanical properties of spider dragline silk.</title>
        <authorList>
            <person name="Kono N."/>
            <person name="Nakamura H."/>
            <person name="Mori M."/>
            <person name="Yoshida Y."/>
            <person name="Ohtoshi R."/>
            <person name="Malay A.D."/>
            <person name="Moran D.A.P."/>
            <person name="Tomita M."/>
            <person name="Numata K."/>
            <person name="Arakawa K."/>
        </authorList>
    </citation>
    <scope>NUCLEOTIDE SEQUENCE</scope>
</reference>
<feature type="chain" id="PRO_5036462701" description="BPTI/Kunitz inhibitor domain-containing protein" evidence="8">
    <location>
        <begin position="16"/>
        <end position="142"/>
    </location>
</feature>
<evidence type="ECO:0000256" key="3">
    <source>
        <dbReference type="ARBA" id="ARBA00022525"/>
    </source>
</evidence>
<dbReference type="Proteomes" id="UP000887013">
    <property type="component" value="Unassembled WGS sequence"/>
</dbReference>
<dbReference type="SUPFAM" id="SSF57362">
    <property type="entry name" value="BPTI-like"/>
    <property type="match status" value="1"/>
</dbReference>
<keyword evidence="3" id="KW-0964">Secreted</keyword>
<name>A0A8X6NZR9_NEPPI</name>
<evidence type="ECO:0000256" key="2">
    <source>
        <dbReference type="ARBA" id="ARBA00007611"/>
    </source>
</evidence>
<evidence type="ECO:0000256" key="4">
    <source>
        <dbReference type="ARBA" id="ARBA00022690"/>
    </source>
</evidence>
<dbReference type="InterPro" id="IPR002223">
    <property type="entry name" value="Kunitz_BPTI"/>
</dbReference>
<gene>
    <name evidence="10" type="primary">AVEN_193790_1</name>
    <name evidence="10" type="ORF">NPIL_676141</name>
</gene>
<dbReference type="InterPro" id="IPR036880">
    <property type="entry name" value="Kunitz_BPTI_sf"/>
</dbReference>
<dbReference type="FunFam" id="2.10.25.10:FF:000055">
    <property type="entry name" value="alpha-tectorin isoform X1"/>
    <property type="match status" value="1"/>
</dbReference>
<dbReference type="Gene3D" id="2.10.25.10">
    <property type="entry name" value="Laminin"/>
    <property type="match status" value="1"/>
</dbReference>
<dbReference type="PRINTS" id="PR00759">
    <property type="entry name" value="BASICPTASE"/>
</dbReference>
<dbReference type="CDD" id="cd19941">
    <property type="entry name" value="TIL"/>
    <property type="match status" value="1"/>
</dbReference>
<keyword evidence="11" id="KW-1185">Reference proteome</keyword>
<dbReference type="InterPro" id="IPR020901">
    <property type="entry name" value="Prtase_inh_Kunz-CS"/>
</dbReference>
<protein>
    <recommendedName>
        <fullName evidence="9">BPTI/Kunitz inhibitor domain-containing protein</fullName>
    </recommendedName>
</protein>
<evidence type="ECO:0000256" key="1">
    <source>
        <dbReference type="ARBA" id="ARBA00004613"/>
    </source>
</evidence>
<keyword evidence="6" id="KW-0722">Serine protease inhibitor</keyword>
<feature type="domain" description="BPTI/Kunitz inhibitor" evidence="9">
    <location>
        <begin position="87"/>
        <end position="137"/>
    </location>
</feature>
<dbReference type="Pfam" id="PF00014">
    <property type="entry name" value="Kunitz_BPTI"/>
    <property type="match status" value="1"/>
</dbReference>
<dbReference type="EMBL" id="BMAW01109914">
    <property type="protein sequence ID" value="GFT40769.1"/>
    <property type="molecule type" value="Genomic_DNA"/>
</dbReference>
<evidence type="ECO:0000313" key="10">
    <source>
        <dbReference type="EMBL" id="GFT40769.1"/>
    </source>
</evidence>
<comment type="similarity">
    <text evidence="2">Belongs to the serine protease inhibitor-like (TIL domain-containing) family.</text>
</comment>
<dbReference type="SUPFAM" id="SSF57567">
    <property type="entry name" value="Serine protease inhibitors"/>
    <property type="match status" value="1"/>
</dbReference>
<organism evidence="10 11">
    <name type="scientific">Nephila pilipes</name>
    <name type="common">Giant wood spider</name>
    <name type="synonym">Nephila maculata</name>
    <dbReference type="NCBI Taxonomy" id="299642"/>
    <lineage>
        <taxon>Eukaryota</taxon>
        <taxon>Metazoa</taxon>
        <taxon>Ecdysozoa</taxon>
        <taxon>Arthropoda</taxon>
        <taxon>Chelicerata</taxon>
        <taxon>Arachnida</taxon>
        <taxon>Araneae</taxon>
        <taxon>Araneomorphae</taxon>
        <taxon>Entelegynae</taxon>
        <taxon>Araneoidea</taxon>
        <taxon>Nephilidae</taxon>
        <taxon>Nephila</taxon>
    </lineage>
</organism>
<accession>A0A8X6NZR9</accession>
<dbReference type="OrthoDB" id="6413845at2759"/>
<dbReference type="InterPro" id="IPR050098">
    <property type="entry name" value="TFPI/VKTCI-like"/>
</dbReference>
<feature type="signal peptide" evidence="8">
    <location>
        <begin position="1"/>
        <end position="15"/>
    </location>
</feature>
<dbReference type="SMART" id="SM00131">
    <property type="entry name" value="KU"/>
    <property type="match status" value="1"/>
</dbReference>
<dbReference type="AlphaFoldDB" id="A0A8X6NZR9"/>
<evidence type="ECO:0000259" key="9">
    <source>
        <dbReference type="PROSITE" id="PS50279"/>
    </source>
</evidence>
<dbReference type="PANTHER" id="PTHR10083">
    <property type="entry name" value="KUNITZ-TYPE PROTEASE INHIBITOR-RELATED"/>
    <property type="match status" value="1"/>
</dbReference>
<dbReference type="InterPro" id="IPR036084">
    <property type="entry name" value="Ser_inhib-like_sf"/>
</dbReference>
<dbReference type="InterPro" id="IPR002919">
    <property type="entry name" value="TIL_dom"/>
</dbReference>
<keyword evidence="4" id="KW-0646">Protease inhibitor</keyword>
<dbReference type="GO" id="GO:0005615">
    <property type="term" value="C:extracellular space"/>
    <property type="evidence" value="ECO:0007669"/>
    <property type="project" value="TreeGrafter"/>
</dbReference>
<evidence type="ECO:0000256" key="6">
    <source>
        <dbReference type="ARBA" id="ARBA00022900"/>
    </source>
</evidence>
<dbReference type="CDD" id="cd00109">
    <property type="entry name" value="Kunitz-type"/>
    <property type="match status" value="1"/>
</dbReference>
<dbReference type="PANTHER" id="PTHR10083:SF381">
    <property type="entry name" value="BPTI_KUNITZ INHIBITOR DOMAIN-CONTAINING PROTEIN"/>
    <property type="match status" value="1"/>
</dbReference>
<dbReference type="PROSITE" id="PS00280">
    <property type="entry name" value="BPTI_KUNITZ_1"/>
    <property type="match status" value="1"/>
</dbReference>
<evidence type="ECO:0000256" key="7">
    <source>
        <dbReference type="ARBA" id="ARBA00023157"/>
    </source>
</evidence>
<keyword evidence="5 8" id="KW-0732">Signal</keyword>
<evidence type="ECO:0000256" key="5">
    <source>
        <dbReference type="ARBA" id="ARBA00022729"/>
    </source>
</evidence>
<comment type="caution">
    <text evidence="10">The sequence shown here is derived from an EMBL/GenBank/DDBJ whole genome shotgun (WGS) entry which is preliminary data.</text>
</comment>
<dbReference type="Pfam" id="PF01826">
    <property type="entry name" value="TIL"/>
    <property type="match status" value="1"/>
</dbReference>
<proteinExistence type="inferred from homology"/>